<dbReference type="KEGG" id="psl:Psta_1215"/>
<evidence type="ECO:0000313" key="3">
    <source>
        <dbReference type="Proteomes" id="UP000001887"/>
    </source>
</evidence>
<gene>
    <name evidence="2" type="ordered locus">Psta_1215</name>
</gene>
<protein>
    <submittedName>
        <fullName evidence="2">Uncharacterized protein</fullName>
    </submittedName>
</protein>
<sequence>MVPCFSPTEQDFFGESPPNRRNHITQNLKIIKRDENTARDHVSYDPGWIGLFTSRHCNAANYVDEVLKTKKLLTITPEPAPGGGLHLVQRQQGERSTMRIVFVEIGSPVVWCRLRALLSRAARDCWWESRLKYGSFAEALTCLHARLGN</sequence>
<evidence type="ECO:0000256" key="1">
    <source>
        <dbReference type="SAM" id="MobiDB-lite"/>
    </source>
</evidence>
<dbReference type="STRING" id="530564.Psta_1215"/>
<dbReference type="Proteomes" id="UP000001887">
    <property type="component" value="Chromosome"/>
</dbReference>
<organism evidence="2 3">
    <name type="scientific">Pirellula staleyi (strain ATCC 27377 / DSM 6068 / ICPB 4128)</name>
    <name type="common">Pirella staleyi</name>
    <dbReference type="NCBI Taxonomy" id="530564"/>
    <lineage>
        <taxon>Bacteria</taxon>
        <taxon>Pseudomonadati</taxon>
        <taxon>Planctomycetota</taxon>
        <taxon>Planctomycetia</taxon>
        <taxon>Pirellulales</taxon>
        <taxon>Pirellulaceae</taxon>
        <taxon>Pirellula</taxon>
    </lineage>
</organism>
<dbReference type="EMBL" id="CP001848">
    <property type="protein sequence ID" value="ADB15893.1"/>
    <property type="molecule type" value="Genomic_DNA"/>
</dbReference>
<name>D2R966_PIRSD</name>
<evidence type="ECO:0000313" key="2">
    <source>
        <dbReference type="EMBL" id="ADB15893.1"/>
    </source>
</evidence>
<keyword evidence="3" id="KW-1185">Reference proteome</keyword>
<accession>D2R966</accession>
<dbReference type="HOGENOM" id="CLU_1747953_0_0_0"/>
<dbReference type="AlphaFoldDB" id="D2R966"/>
<feature type="region of interest" description="Disordered" evidence="1">
    <location>
        <begin position="1"/>
        <end position="21"/>
    </location>
</feature>
<proteinExistence type="predicted"/>
<reference evidence="2 3" key="1">
    <citation type="journal article" date="2009" name="Stand. Genomic Sci.">
        <title>Complete genome sequence of Pirellula staleyi type strain (ATCC 27377).</title>
        <authorList>
            <person name="Clum A."/>
            <person name="Tindall B.J."/>
            <person name="Sikorski J."/>
            <person name="Ivanova N."/>
            <person name="Mavrommatis K."/>
            <person name="Lucas S."/>
            <person name="Glavina del Rio T."/>
            <person name="Nolan M."/>
            <person name="Chen F."/>
            <person name="Tice H."/>
            <person name="Pitluck S."/>
            <person name="Cheng J.F."/>
            <person name="Chertkov O."/>
            <person name="Brettin T."/>
            <person name="Han C."/>
            <person name="Detter J.C."/>
            <person name="Kuske C."/>
            <person name="Bruce D."/>
            <person name="Goodwin L."/>
            <person name="Ovchinikova G."/>
            <person name="Pati A."/>
            <person name="Mikhailova N."/>
            <person name="Chen A."/>
            <person name="Palaniappan K."/>
            <person name="Land M."/>
            <person name="Hauser L."/>
            <person name="Chang Y.J."/>
            <person name="Jeffries C.D."/>
            <person name="Chain P."/>
            <person name="Rohde M."/>
            <person name="Goker M."/>
            <person name="Bristow J."/>
            <person name="Eisen J.A."/>
            <person name="Markowitz V."/>
            <person name="Hugenholtz P."/>
            <person name="Kyrpides N.C."/>
            <person name="Klenk H.P."/>
            <person name="Lapidus A."/>
        </authorList>
    </citation>
    <scope>NUCLEOTIDE SEQUENCE [LARGE SCALE GENOMIC DNA]</scope>
    <source>
        <strain evidence="3">ATCC 27377 / DSM 6068 / ICPB 4128</strain>
    </source>
</reference>